<sequence length="154" mass="17066">MMDKSMEWALLIGRFVLGSIMTGHGLAKVFSLTRVLETFEQLGIPPLATLGMIGIEVIGGIALLLGIGVRLASFFLSTVMLGAVLFDWSLGLLAGYEFPLALFGLSLFYTLVPCQLGILKLPFPYETYRIFKRLFSKKSTRGTLQNLNERRRSS</sequence>
<evidence type="ECO:0000256" key="2">
    <source>
        <dbReference type="ARBA" id="ARBA00006679"/>
    </source>
</evidence>
<keyword evidence="5 7" id="KW-1133">Transmembrane helix</keyword>
<dbReference type="PANTHER" id="PTHR33452">
    <property type="entry name" value="OXIDOREDUCTASE CATD-RELATED"/>
    <property type="match status" value="1"/>
</dbReference>
<keyword evidence="9" id="KW-1185">Reference proteome</keyword>
<evidence type="ECO:0000313" key="8">
    <source>
        <dbReference type="EMBL" id="WWD78995.1"/>
    </source>
</evidence>
<protein>
    <submittedName>
        <fullName evidence="8">DoxX family protein</fullName>
    </submittedName>
</protein>
<dbReference type="EMBL" id="CP144914">
    <property type="protein sequence ID" value="WWD78995.1"/>
    <property type="molecule type" value="Genomic_DNA"/>
</dbReference>
<evidence type="ECO:0000256" key="1">
    <source>
        <dbReference type="ARBA" id="ARBA00004651"/>
    </source>
</evidence>
<evidence type="ECO:0000256" key="5">
    <source>
        <dbReference type="ARBA" id="ARBA00022989"/>
    </source>
</evidence>
<dbReference type="InterPro" id="IPR051907">
    <property type="entry name" value="DoxX-like_oxidoreductase"/>
</dbReference>
<comment type="subcellular location">
    <subcellularLocation>
        <location evidence="1">Cell membrane</location>
        <topology evidence="1">Multi-pass membrane protein</topology>
    </subcellularLocation>
</comment>
<evidence type="ECO:0000256" key="3">
    <source>
        <dbReference type="ARBA" id="ARBA00022475"/>
    </source>
</evidence>
<feature type="transmembrane region" description="Helical" evidence="7">
    <location>
        <begin position="43"/>
        <end position="67"/>
    </location>
</feature>
<dbReference type="Proteomes" id="UP000321816">
    <property type="component" value="Chromosome"/>
</dbReference>
<dbReference type="KEGG" id="ahal:FTX54_011235"/>
<dbReference type="InterPro" id="IPR032808">
    <property type="entry name" value="DoxX"/>
</dbReference>
<evidence type="ECO:0000313" key="9">
    <source>
        <dbReference type="Proteomes" id="UP000321816"/>
    </source>
</evidence>
<dbReference type="OrthoDB" id="886570at2"/>
<dbReference type="Pfam" id="PF07681">
    <property type="entry name" value="DoxX"/>
    <property type="match status" value="1"/>
</dbReference>
<dbReference type="RefSeq" id="WP_147805335.1">
    <property type="nucleotide sequence ID" value="NZ_CP144914.1"/>
</dbReference>
<dbReference type="GO" id="GO:0005886">
    <property type="term" value="C:plasma membrane"/>
    <property type="evidence" value="ECO:0007669"/>
    <property type="project" value="UniProtKB-SubCell"/>
</dbReference>
<feature type="transmembrane region" description="Helical" evidence="7">
    <location>
        <begin position="74"/>
        <end position="94"/>
    </location>
</feature>
<comment type="similarity">
    <text evidence="2">Belongs to the DoxX family.</text>
</comment>
<accession>A0A5C7F2P5</accession>
<evidence type="ECO:0000256" key="4">
    <source>
        <dbReference type="ARBA" id="ARBA00022692"/>
    </source>
</evidence>
<evidence type="ECO:0000256" key="6">
    <source>
        <dbReference type="ARBA" id="ARBA00023136"/>
    </source>
</evidence>
<reference evidence="8 9" key="1">
    <citation type="submission" date="2024-01" db="EMBL/GenBank/DDBJ databases">
        <title>Complete Genome Sequence of Alkalicoccus halolimnae BZ-SZ-XJ29T, a Moderately Halophilic Bacterium Isolated from a Salt Lake.</title>
        <authorList>
            <person name="Zhao B."/>
        </authorList>
    </citation>
    <scope>NUCLEOTIDE SEQUENCE [LARGE SCALE GENOMIC DNA]</scope>
    <source>
        <strain evidence="8 9">BZ-SZ-XJ29</strain>
    </source>
</reference>
<organism evidence="8 9">
    <name type="scientific">Alkalicoccus halolimnae</name>
    <dbReference type="NCBI Taxonomy" id="1667239"/>
    <lineage>
        <taxon>Bacteria</taxon>
        <taxon>Bacillati</taxon>
        <taxon>Bacillota</taxon>
        <taxon>Bacilli</taxon>
        <taxon>Bacillales</taxon>
        <taxon>Bacillaceae</taxon>
        <taxon>Alkalicoccus</taxon>
    </lineage>
</organism>
<gene>
    <name evidence="8" type="ORF">FTX54_011235</name>
</gene>
<feature type="transmembrane region" description="Helical" evidence="7">
    <location>
        <begin position="100"/>
        <end position="123"/>
    </location>
</feature>
<dbReference type="AlphaFoldDB" id="A0A5C7F2P5"/>
<proteinExistence type="inferred from homology"/>
<evidence type="ECO:0000256" key="7">
    <source>
        <dbReference type="SAM" id="Phobius"/>
    </source>
</evidence>
<keyword evidence="6 7" id="KW-0472">Membrane</keyword>
<name>A0A5C7F2P5_9BACI</name>
<keyword evidence="4 7" id="KW-0812">Transmembrane</keyword>
<dbReference type="PANTHER" id="PTHR33452:SF1">
    <property type="entry name" value="INNER MEMBRANE PROTEIN YPHA-RELATED"/>
    <property type="match status" value="1"/>
</dbReference>
<keyword evidence="3" id="KW-1003">Cell membrane</keyword>